<dbReference type="Pfam" id="PF00083">
    <property type="entry name" value="Sugar_tr"/>
    <property type="match status" value="1"/>
</dbReference>
<evidence type="ECO:0000256" key="3">
    <source>
        <dbReference type="ARBA" id="ARBA00022448"/>
    </source>
</evidence>
<feature type="transmembrane region" description="Helical" evidence="12">
    <location>
        <begin position="327"/>
        <end position="349"/>
    </location>
</feature>
<dbReference type="PROSITE" id="PS00217">
    <property type="entry name" value="SUGAR_TRANSPORT_2"/>
    <property type="match status" value="1"/>
</dbReference>
<feature type="transmembrane region" description="Helical" evidence="12">
    <location>
        <begin position="426"/>
        <end position="445"/>
    </location>
</feature>
<dbReference type="PROSITE" id="PS50850">
    <property type="entry name" value="MFS"/>
    <property type="match status" value="1"/>
</dbReference>
<comment type="subcellular location">
    <subcellularLocation>
        <location evidence="1">Cell membrane</location>
        <topology evidence="1">Multi-pass membrane protein</topology>
    </subcellularLocation>
</comment>
<feature type="domain" description="Major facilitator superfamily (MFS) profile" evidence="13">
    <location>
        <begin position="27"/>
        <end position="449"/>
    </location>
</feature>
<protein>
    <submittedName>
        <fullName evidence="14">MFS transporter</fullName>
    </submittedName>
</protein>
<organism evidence="14 15">
    <name type="scientific">Acetobacter persici</name>
    <dbReference type="NCBI Taxonomy" id="1076596"/>
    <lineage>
        <taxon>Bacteria</taxon>
        <taxon>Pseudomonadati</taxon>
        <taxon>Pseudomonadota</taxon>
        <taxon>Alphaproteobacteria</taxon>
        <taxon>Acetobacterales</taxon>
        <taxon>Acetobacteraceae</taxon>
        <taxon>Acetobacter</taxon>
    </lineage>
</organism>
<feature type="transmembrane region" description="Helical" evidence="12">
    <location>
        <begin position="152"/>
        <end position="169"/>
    </location>
</feature>
<keyword evidence="7 12" id="KW-1133">Transmembrane helix</keyword>
<proteinExistence type="inferred from homology"/>
<feature type="transmembrane region" description="Helical" evidence="12">
    <location>
        <begin position="297"/>
        <end position="320"/>
    </location>
</feature>
<evidence type="ECO:0000313" key="15">
    <source>
        <dbReference type="Proteomes" id="UP000548726"/>
    </source>
</evidence>
<dbReference type="EMBL" id="BLJP01000002">
    <property type="protein sequence ID" value="GFE92831.1"/>
    <property type="molecule type" value="Genomic_DNA"/>
</dbReference>
<evidence type="ECO:0000313" key="14">
    <source>
        <dbReference type="EMBL" id="GFE92831.1"/>
    </source>
</evidence>
<dbReference type="Gene3D" id="1.20.1250.20">
    <property type="entry name" value="MFS general substrate transporter like domains"/>
    <property type="match status" value="1"/>
</dbReference>
<dbReference type="NCBIfam" id="TIGR00879">
    <property type="entry name" value="SP"/>
    <property type="match status" value="1"/>
</dbReference>
<feature type="transmembrane region" description="Helical" evidence="12">
    <location>
        <begin position="355"/>
        <end position="373"/>
    </location>
</feature>
<gene>
    <name evidence="14" type="ORF">DmAi_08900</name>
</gene>
<keyword evidence="15" id="KW-1185">Reference proteome</keyword>
<evidence type="ECO:0000259" key="13">
    <source>
        <dbReference type="PROSITE" id="PS50850"/>
    </source>
</evidence>
<dbReference type="InterPro" id="IPR036259">
    <property type="entry name" value="MFS_trans_sf"/>
</dbReference>
<dbReference type="PANTHER" id="PTHR48020:SF12">
    <property type="entry name" value="PROTON MYO-INOSITOL COTRANSPORTER"/>
    <property type="match status" value="1"/>
</dbReference>
<feature type="transmembrane region" description="Helical" evidence="12">
    <location>
        <begin position="394"/>
        <end position="414"/>
    </location>
</feature>
<feature type="coiled-coil region" evidence="10">
    <location>
        <begin position="220"/>
        <end position="247"/>
    </location>
</feature>
<keyword evidence="4" id="KW-1003">Cell membrane</keyword>
<dbReference type="GO" id="GO:0005886">
    <property type="term" value="C:plasma membrane"/>
    <property type="evidence" value="ECO:0007669"/>
    <property type="project" value="UniProtKB-SubCell"/>
</dbReference>
<dbReference type="FunFam" id="1.20.1250.20:FF:000218">
    <property type="entry name" value="facilitated trehalose transporter Tret1"/>
    <property type="match status" value="1"/>
</dbReference>
<evidence type="ECO:0000256" key="2">
    <source>
        <dbReference type="ARBA" id="ARBA00010992"/>
    </source>
</evidence>
<evidence type="ECO:0000256" key="12">
    <source>
        <dbReference type="SAM" id="Phobius"/>
    </source>
</evidence>
<dbReference type="GO" id="GO:0022857">
    <property type="term" value="F:transmembrane transporter activity"/>
    <property type="evidence" value="ECO:0007669"/>
    <property type="project" value="InterPro"/>
</dbReference>
<feature type="transmembrane region" description="Helical" evidence="12">
    <location>
        <begin position="122"/>
        <end position="140"/>
    </location>
</feature>
<dbReference type="PROSITE" id="PS00216">
    <property type="entry name" value="SUGAR_TRANSPORT_1"/>
    <property type="match status" value="1"/>
</dbReference>
<dbReference type="SUPFAM" id="SSF103473">
    <property type="entry name" value="MFS general substrate transporter"/>
    <property type="match status" value="1"/>
</dbReference>
<feature type="transmembrane region" description="Helical" evidence="12">
    <location>
        <begin position="94"/>
        <end position="116"/>
    </location>
</feature>
<reference evidence="14 15" key="1">
    <citation type="journal article" date="2020" name="Cell Rep.">
        <title>Local necrotic cells trigger systemic immune activation via gut microbiome dysbiosis in Drosophila.</title>
        <authorList>
            <person name="Kosakamoto H."/>
            <person name="Yamauchi T."/>
            <person name="Akuzawa-Tokita Y."/>
            <person name="Nishimura K."/>
            <person name="Soga T."/>
            <person name="Murakami T."/>
            <person name="Mori H."/>
            <person name="Yamamoto K."/>
            <person name="Miyazaki R."/>
            <person name="Koto A."/>
            <person name="Miura M."/>
            <person name="Obata F."/>
        </authorList>
    </citation>
    <scope>NUCLEOTIDE SEQUENCE [LARGE SCALE GENOMIC DNA]</scope>
    <source>
        <strain evidence="14 15">Ai</strain>
    </source>
</reference>
<feature type="transmembrane region" description="Helical" evidence="12">
    <location>
        <begin position="262"/>
        <end position="285"/>
    </location>
</feature>
<evidence type="ECO:0000256" key="11">
    <source>
        <dbReference type="SAM" id="MobiDB-lite"/>
    </source>
</evidence>
<feature type="transmembrane region" description="Helical" evidence="12">
    <location>
        <begin position="181"/>
        <end position="202"/>
    </location>
</feature>
<evidence type="ECO:0000256" key="5">
    <source>
        <dbReference type="ARBA" id="ARBA00022597"/>
    </source>
</evidence>
<evidence type="ECO:0000256" key="10">
    <source>
        <dbReference type="SAM" id="Coils"/>
    </source>
</evidence>
<keyword evidence="3 9" id="KW-0813">Transport</keyword>
<evidence type="ECO:0000256" key="9">
    <source>
        <dbReference type="RuleBase" id="RU003346"/>
    </source>
</evidence>
<accession>A0A6V8I5R8</accession>
<keyword evidence="6 12" id="KW-0812">Transmembrane</keyword>
<comment type="similarity">
    <text evidence="2 9">Belongs to the major facilitator superfamily. Sugar transporter (TC 2.A.1.1) family.</text>
</comment>
<sequence length="491" mass="53093">METAAPEASCQPDPENLRQGRQNAFLFAGAAGLAGLMFGLDTGVIAGALKFMGVDLHADDRAQEWIVSSLMLGAAGGSLLAIPVSKYRGRRGAMFYAGLLFLLGTALCSLAPSIAVMIAGRVFLGVGVGFASFSAPLYIAEITEKSRRGKMISIYQLVITGGMLLALLSDSLLSYGGHWRWMLGILAVPTVFFILATTQVPYSPRWLAMQGRRHEAHGVLQKVRGSRQRATEELNRIEQNLKKTSGSGLALLKSSPGFRKTFILGILLQMFQQLAGINILLYYAPHILEHLHFSAQAAVWCTTLLGLANMAATGVAILLIDRWGRRPLLLTSTLIATISLTLFGLLLYMHASGSFASIAVVTLLVIFTLGFATGEGPIPWTMCTEIQPLQGRGLAIACSTFANWITNWLISNVFLSVMSVIGDFGIFWTLAGFNAVFFLIGYFLVPETKGCSLEDIEQNVKANLPLRDIGQPRPSTDAHPQHTMPLGMQKG</sequence>
<evidence type="ECO:0000256" key="7">
    <source>
        <dbReference type="ARBA" id="ARBA00022989"/>
    </source>
</evidence>
<dbReference type="InterPro" id="IPR050814">
    <property type="entry name" value="Myo-inositol_Transporter"/>
</dbReference>
<feature type="transmembrane region" description="Helical" evidence="12">
    <location>
        <begin position="65"/>
        <end position="82"/>
    </location>
</feature>
<feature type="transmembrane region" description="Helical" evidence="12">
    <location>
        <begin position="24"/>
        <end position="45"/>
    </location>
</feature>
<evidence type="ECO:0000256" key="4">
    <source>
        <dbReference type="ARBA" id="ARBA00022475"/>
    </source>
</evidence>
<dbReference type="PANTHER" id="PTHR48020">
    <property type="entry name" value="PROTON MYO-INOSITOL COTRANSPORTER"/>
    <property type="match status" value="1"/>
</dbReference>
<dbReference type="InterPro" id="IPR005828">
    <property type="entry name" value="MFS_sugar_transport-like"/>
</dbReference>
<dbReference type="OrthoDB" id="9784658at2"/>
<dbReference type="PRINTS" id="PR00171">
    <property type="entry name" value="SUGRTRNSPORT"/>
</dbReference>
<dbReference type="InterPro" id="IPR020846">
    <property type="entry name" value="MFS_dom"/>
</dbReference>
<keyword evidence="8 12" id="KW-0472">Membrane</keyword>
<evidence type="ECO:0000256" key="1">
    <source>
        <dbReference type="ARBA" id="ARBA00004651"/>
    </source>
</evidence>
<dbReference type="InterPro" id="IPR005829">
    <property type="entry name" value="Sugar_transporter_CS"/>
</dbReference>
<dbReference type="Proteomes" id="UP000548726">
    <property type="component" value="Unassembled WGS sequence"/>
</dbReference>
<keyword evidence="5" id="KW-0762">Sugar transport</keyword>
<dbReference type="RefSeq" id="WP_086655657.1">
    <property type="nucleotide sequence ID" value="NZ_BLJP01000002.1"/>
</dbReference>
<keyword evidence="10" id="KW-0175">Coiled coil</keyword>
<dbReference type="AlphaFoldDB" id="A0A6V8I5R8"/>
<name>A0A6V8I5R8_9PROT</name>
<evidence type="ECO:0000256" key="6">
    <source>
        <dbReference type="ARBA" id="ARBA00022692"/>
    </source>
</evidence>
<dbReference type="CDD" id="cd17315">
    <property type="entry name" value="MFS_GLUT_like"/>
    <property type="match status" value="1"/>
</dbReference>
<comment type="caution">
    <text evidence="14">The sequence shown here is derived from an EMBL/GenBank/DDBJ whole genome shotgun (WGS) entry which is preliminary data.</text>
</comment>
<feature type="region of interest" description="Disordered" evidence="11">
    <location>
        <begin position="466"/>
        <end position="491"/>
    </location>
</feature>
<dbReference type="InterPro" id="IPR003663">
    <property type="entry name" value="Sugar/inositol_transpt"/>
</dbReference>
<evidence type="ECO:0000256" key="8">
    <source>
        <dbReference type="ARBA" id="ARBA00023136"/>
    </source>
</evidence>